<keyword evidence="1" id="KW-0812">Transmembrane</keyword>
<evidence type="ECO:0000313" key="3">
    <source>
        <dbReference type="Proteomes" id="UP000256970"/>
    </source>
</evidence>
<feature type="transmembrane region" description="Helical" evidence="1">
    <location>
        <begin position="255"/>
        <end position="279"/>
    </location>
</feature>
<dbReference type="EMBL" id="FNXT01001027">
    <property type="protein sequence ID" value="SZX71116.1"/>
    <property type="molecule type" value="Genomic_DNA"/>
</dbReference>
<dbReference type="Proteomes" id="UP000256970">
    <property type="component" value="Unassembled WGS sequence"/>
</dbReference>
<dbReference type="PANTHER" id="PTHR23547:SF1">
    <property type="entry name" value="MAJOR FACILITATOR SUPERFAMILY MFS_1"/>
    <property type="match status" value="1"/>
</dbReference>
<sequence length="326" mass="35641">MHVLRYCITPVPHAGLRWLSVPVLPRDAQSRLFKVVSFITGFKNSMKGVGYFIGAAALTFNYYFALGILLLLVLAAMPWAVVGLSNQLGRARKENIKLSVLFKQAYNVNVLSVARFFLFGSRDMWFEVPLPFFLRDAVHGFGWERVAVGAVLAGFIIMYGQVQSWTPQLVLQPLKQSPANKYVELLWNGLLCVAPAFLAVMFLCTPIFVERQLQAMAGVLLPGLLLYCVLFAVNSSVHSFLIVKYADGNKVAMNVGFYYMANAMGRLTGTLVSGALYTFGGSSVVYGLGWCFVASVGFAAASTAVTVLLRDDSGGLRCGSKLTLVQ</sequence>
<accession>A0A383W376</accession>
<dbReference type="Gene3D" id="1.20.1250.20">
    <property type="entry name" value="MFS general substrate transporter like domains"/>
    <property type="match status" value="1"/>
</dbReference>
<feature type="transmembrane region" description="Helical" evidence="1">
    <location>
        <begin position="185"/>
        <end position="209"/>
    </location>
</feature>
<dbReference type="SUPFAM" id="SSF103473">
    <property type="entry name" value="MFS general substrate transporter"/>
    <property type="match status" value="1"/>
</dbReference>
<keyword evidence="3" id="KW-1185">Reference proteome</keyword>
<keyword evidence="1" id="KW-0472">Membrane</keyword>
<feature type="transmembrane region" description="Helical" evidence="1">
    <location>
        <begin position="285"/>
        <end position="309"/>
    </location>
</feature>
<feature type="transmembrane region" description="Helical" evidence="1">
    <location>
        <begin position="215"/>
        <end position="243"/>
    </location>
</feature>
<keyword evidence="1" id="KW-1133">Transmembrane helix</keyword>
<evidence type="ECO:0000313" key="2">
    <source>
        <dbReference type="EMBL" id="SZX71116.1"/>
    </source>
</evidence>
<evidence type="ECO:0000256" key="1">
    <source>
        <dbReference type="SAM" id="Phobius"/>
    </source>
</evidence>
<feature type="transmembrane region" description="Helical" evidence="1">
    <location>
        <begin position="62"/>
        <end position="84"/>
    </location>
</feature>
<name>A0A383W376_TETOB</name>
<gene>
    <name evidence="2" type="ORF">BQ4739_LOCUS11251</name>
</gene>
<reference evidence="2 3" key="1">
    <citation type="submission" date="2016-10" db="EMBL/GenBank/DDBJ databases">
        <authorList>
            <person name="Cai Z."/>
        </authorList>
    </citation>
    <scope>NUCLEOTIDE SEQUENCE [LARGE SCALE GENOMIC DNA]</scope>
</reference>
<organism evidence="2 3">
    <name type="scientific">Tetradesmus obliquus</name>
    <name type="common">Green alga</name>
    <name type="synonym">Acutodesmus obliquus</name>
    <dbReference type="NCBI Taxonomy" id="3088"/>
    <lineage>
        <taxon>Eukaryota</taxon>
        <taxon>Viridiplantae</taxon>
        <taxon>Chlorophyta</taxon>
        <taxon>core chlorophytes</taxon>
        <taxon>Chlorophyceae</taxon>
        <taxon>CS clade</taxon>
        <taxon>Sphaeropleales</taxon>
        <taxon>Scenedesmaceae</taxon>
        <taxon>Tetradesmus</taxon>
    </lineage>
</organism>
<dbReference type="AlphaFoldDB" id="A0A383W376"/>
<evidence type="ECO:0008006" key="4">
    <source>
        <dbReference type="Google" id="ProtNLM"/>
    </source>
</evidence>
<feature type="transmembrane region" description="Helical" evidence="1">
    <location>
        <begin position="146"/>
        <end position="165"/>
    </location>
</feature>
<dbReference type="PANTHER" id="PTHR23547">
    <property type="entry name" value="MAJOR FACILITATOR SUPERFAMILY DOMAIN, GENERAL SUBSTRATE TRANSPORTER"/>
    <property type="match status" value="1"/>
</dbReference>
<dbReference type="InterPro" id="IPR047769">
    <property type="entry name" value="MFS_ArsJ"/>
</dbReference>
<proteinExistence type="predicted"/>
<dbReference type="InterPro" id="IPR036259">
    <property type="entry name" value="MFS_trans_sf"/>
</dbReference>
<protein>
    <recommendedName>
        <fullName evidence="4">Major facilitator superfamily associated domain-containing protein</fullName>
    </recommendedName>
</protein>